<dbReference type="InterPro" id="IPR036365">
    <property type="entry name" value="PGBD-like_sf"/>
</dbReference>
<evidence type="ECO:0000256" key="1">
    <source>
        <dbReference type="SAM" id="SignalP"/>
    </source>
</evidence>
<dbReference type="InterPro" id="IPR002477">
    <property type="entry name" value="Peptidoglycan-bd-like"/>
</dbReference>
<proteinExistence type="predicted"/>
<evidence type="ECO:0000313" key="3">
    <source>
        <dbReference type="EMBL" id="TJZ54250.1"/>
    </source>
</evidence>
<dbReference type="InterPro" id="IPR036366">
    <property type="entry name" value="PGBDSf"/>
</dbReference>
<feature type="domain" description="Peptidoglycan binding-like" evidence="2">
    <location>
        <begin position="62"/>
        <end position="119"/>
    </location>
</feature>
<dbReference type="Pfam" id="PF01471">
    <property type="entry name" value="PG_binding_1"/>
    <property type="match status" value="1"/>
</dbReference>
<comment type="caution">
    <text evidence="3">The sequence shown here is derived from an EMBL/GenBank/DDBJ whole genome shotgun (WGS) entry which is preliminary data.</text>
</comment>
<evidence type="ECO:0000313" key="4">
    <source>
        <dbReference type="Proteomes" id="UP000308697"/>
    </source>
</evidence>
<protein>
    <submittedName>
        <fullName evidence="3">Peptidoglycan-binding protein</fullName>
    </submittedName>
</protein>
<evidence type="ECO:0000259" key="2">
    <source>
        <dbReference type="Pfam" id="PF01471"/>
    </source>
</evidence>
<sequence length="122" mass="12701">MLSRRRIAVAAATVLAGVLLTAAPAGAHSATPTAVPASPTVKDAAAYCGYYDGNATTGRGDRGDRVREVQCLINLWNGGTPLQVDGDFGPRTESWVVYFQDVNGLGVDGIVGPETWNALRGV</sequence>
<dbReference type="AlphaFoldDB" id="A0A4U0NJ85"/>
<keyword evidence="4" id="KW-1185">Reference proteome</keyword>
<dbReference type="OrthoDB" id="9815541at2"/>
<accession>A0A4U0NJ85</accession>
<dbReference type="EMBL" id="SUMB01000004">
    <property type="protein sequence ID" value="TJZ54250.1"/>
    <property type="molecule type" value="Genomic_DNA"/>
</dbReference>
<gene>
    <name evidence="3" type="ORF">FCH28_13840</name>
</gene>
<dbReference type="Proteomes" id="UP000308697">
    <property type="component" value="Unassembled WGS sequence"/>
</dbReference>
<keyword evidence="1" id="KW-0732">Signal</keyword>
<name>A0A4U0NJ85_9ACTN</name>
<reference evidence="3 4" key="1">
    <citation type="submission" date="2019-04" db="EMBL/GenBank/DDBJ databases">
        <title>Streptomyces piniterrae sp. nov., a heliquinomycin-producing actinomycete isolated from rhizosphere soil of Pinus yunnanensis.</title>
        <authorList>
            <person name="Zhuang X."/>
            <person name="Zhao J."/>
        </authorList>
    </citation>
    <scope>NUCLEOTIDE SEQUENCE [LARGE SCALE GENOMIC DNA]</scope>
    <source>
        <strain evidence="4">jys28</strain>
    </source>
</reference>
<feature type="chain" id="PRO_5020746346" evidence="1">
    <location>
        <begin position="28"/>
        <end position="122"/>
    </location>
</feature>
<dbReference type="SUPFAM" id="SSF47090">
    <property type="entry name" value="PGBD-like"/>
    <property type="match status" value="1"/>
</dbReference>
<dbReference type="Gene3D" id="1.10.101.10">
    <property type="entry name" value="PGBD-like superfamily/PGBD"/>
    <property type="match status" value="1"/>
</dbReference>
<feature type="signal peptide" evidence="1">
    <location>
        <begin position="1"/>
        <end position="27"/>
    </location>
</feature>
<organism evidence="3 4">
    <name type="scientific">Streptomyces piniterrae</name>
    <dbReference type="NCBI Taxonomy" id="2571125"/>
    <lineage>
        <taxon>Bacteria</taxon>
        <taxon>Bacillati</taxon>
        <taxon>Actinomycetota</taxon>
        <taxon>Actinomycetes</taxon>
        <taxon>Kitasatosporales</taxon>
        <taxon>Streptomycetaceae</taxon>
        <taxon>Streptomyces</taxon>
    </lineage>
</organism>